<keyword evidence="8" id="KW-0997">Cell inner membrane</keyword>
<feature type="transmembrane region" description="Helical" evidence="8">
    <location>
        <begin position="98"/>
        <end position="119"/>
    </location>
</feature>
<evidence type="ECO:0000256" key="3">
    <source>
        <dbReference type="ARBA" id="ARBA00022448"/>
    </source>
</evidence>
<evidence type="ECO:0000256" key="8">
    <source>
        <dbReference type="RuleBase" id="RU365088"/>
    </source>
</evidence>
<dbReference type="PROSITE" id="PS50850">
    <property type="entry name" value="MFS"/>
    <property type="match status" value="1"/>
</dbReference>
<comment type="caution">
    <text evidence="8">Lacks conserved residue(s) required for the propagation of feature annotation.</text>
</comment>
<dbReference type="AlphaFoldDB" id="A0A081B809"/>
<feature type="transmembrane region" description="Helical" evidence="8">
    <location>
        <begin position="213"/>
        <end position="233"/>
    </location>
</feature>
<evidence type="ECO:0000259" key="9">
    <source>
        <dbReference type="PROSITE" id="PS50850"/>
    </source>
</evidence>
<evidence type="ECO:0000256" key="6">
    <source>
        <dbReference type="ARBA" id="ARBA00022989"/>
    </source>
</evidence>
<sequence>MISTARLTILLAMTVAMGPFAIDAYLPSFPRIAEALGVEVHDVSLTISVYMLAFAFGQLFGGALSDSFGRRWVMLSGVAVFSLSSVLIALSGNLTELLIWRAAQAFGAGFTAVSVPAIVRDRATGREAATLFSLIGLIMIIAPAIAPTVGSAILAVSSWPMIFIFLAAYSAMMIVLLWFGLFAKLETIKRAPRDYRLLPAYLAVLSNPSALRFIMIITLGFSSMLIFLTHASYIYQKWFGLSEFGFSAVFAANIATMAGCNFLNRFLLKRMDPDHILKFSVPVQALAIGGLVAAAAFDIGLWMFVPCMMVSVGSLGMIGPNAQACAMHHFEHQAGTAASIMGFTQFMLAGAISAASALVPESLINITLFMGACGFLCAALALAPAKPLHAHPL</sequence>
<evidence type="ECO:0000313" key="10">
    <source>
        <dbReference type="EMBL" id="GAK44177.1"/>
    </source>
</evidence>
<keyword evidence="6 8" id="KW-1133">Transmembrane helix</keyword>
<feature type="transmembrane region" description="Helical" evidence="8">
    <location>
        <begin position="131"/>
        <end position="156"/>
    </location>
</feature>
<name>A0A081B809_9HYPH</name>
<comment type="subcellular location">
    <subcellularLocation>
        <location evidence="8">Cell inner membrane</location>
        <topology evidence="8">Multi-pass membrane protein</topology>
    </subcellularLocation>
    <subcellularLocation>
        <location evidence="1">Cell membrane</location>
        <topology evidence="1">Multi-pass membrane protein</topology>
    </subcellularLocation>
</comment>
<evidence type="ECO:0000313" key="11">
    <source>
        <dbReference type="Proteomes" id="UP000028702"/>
    </source>
</evidence>
<keyword evidence="3 8" id="KW-0813">Transport</keyword>
<evidence type="ECO:0000256" key="4">
    <source>
        <dbReference type="ARBA" id="ARBA00022475"/>
    </source>
</evidence>
<keyword evidence="11" id="KW-1185">Reference proteome</keyword>
<feature type="transmembrane region" description="Helical" evidence="8">
    <location>
        <begin position="245"/>
        <end position="264"/>
    </location>
</feature>
<proteinExistence type="inferred from homology"/>
<comment type="similarity">
    <text evidence="2 8">Belongs to the major facilitator superfamily. Bcr/CmlA family.</text>
</comment>
<dbReference type="NCBIfam" id="TIGR00710">
    <property type="entry name" value="efflux_Bcr_CflA"/>
    <property type="match status" value="1"/>
</dbReference>
<comment type="caution">
    <text evidence="10">The sequence shown here is derived from an EMBL/GenBank/DDBJ whole genome shotgun (WGS) entry which is preliminary data.</text>
</comment>
<dbReference type="RefSeq" id="WP_045442907.1">
    <property type="nucleotide sequence ID" value="NZ_BBIO01000002.1"/>
</dbReference>
<reference evidence="10 11" key="1">
    <citation type="submission" date="2014-07" db="EMBL/GenBank/DDBJ databases">
        <title>Tepidicaulis marinum gen. nov., sp. nov., a novel marine bacterium denitrifying nitrate to nitrous oxide strictly under microaerobic conditions.</title>
        <authorList>
            <person name="Takeuchi M."/>
            <person name="Yamagishi T."/>
            <person name="Kamagata Y."/>
            <person name="Oshima K."/>
            <person name="Hattori M."/>
            <person name="Katayama T."/>
            <person name="Hanada S."/>
            <person name="Tamaki H."/>
            <person name="Marumo K."/>
            <person name="Maeda H."/>
            <person name="Nedachi M."/>
            <person name="Iwasaki W."/>
            <person name="Suwa Y."/>
            <person name="Sakata S."/>
        </authorList>
    </citation>
    <scope>NUCLEOTIDE SEQUENCE [LARGE SCALE GENOMIC DNA]</scope>
    <source>
        <strain evidence="10 11">MA2</strain>
    </source>
</reference>
<dbReference type="InterPro" id="IPR005829">
    <property type="entry name" value="Sugar_transporter_CS"/>
</dbReference>
<keyword evidence="7 8" id="KW-0472">Membrane</keyword>
<dbReference type="STRING" id="1333998.M2A_0676"/>
<protein>
    <recommendedName>
        <fullName evidence="8">Bcr/CflA family efflux transporter</fullName>
    </recommendedName>
</protein>
<organism evidence="10 11">
    <name type="scientific">Tepidicaulis marinus</name>
    <dbReference type="NCBI Taxonomy" id="1333998"/>
    <lineage>
        <taxon>Bacteria</taxon>
        <taxon>Pseudomonadati</taxon>
        <taxon>Pseudomonadota</taxon>
        <taxon>Alphaproteobacteria</taxon>
        <taxon>Hyphomicrobiales</taxon>
        <taxon>Parvibaculaceae</taxon>
        <taxon>Tepidicaulis</taxon>
    </lineage>
</organism>
<dbReference type="GO" id="GO:1990961">
    <property type="term" value="P:xenobiotic detoxification by transmembrane export across the plasma membrane"/>
    <property type="evidence" value="ECO:0007669"/>
    <property type="project" value="InterPro"/>
</dbReference>
<feature type="transmembrane region" description="Helical" evidence="8">
    <location>
        <begin position="72"/>
        <end position="92"/>
    </location>
</feature>
<dbReference type="eggNOG" id="COG2814">
    <property type="taxonomic scope" value="Bacteria"/>
</dbReference>
<feature type="transmembrane region" description="Helical" evidence="8">
    <location>
        <begin position="334"/>
        <end position="357"/>
    </location>
</feature>
<dbReference type="GO" id="GO:0005886">
    <property type="term" value="C:plasma membrane"/>
    <property type="evidence" value="ECO:0007669"/>
    <property type="project" value="UniProtKB-SubCell"/>
</dbReference>
<feature type="transmembrane region" description="Helical" evidence="8">
    <location>
        <begin position="276"/>
        <end position="297"/>
    </location>
</feature>
<dbReference type="EMBL" id="BBIO01000002">
    <property type="protein sequence ID" value="GAK44177.1"/>
    <property type="molecule type" value="Genomic_DNA"/>
</dbReference>
<evidence type="ECO:0000256" key="5">
    <source>
        <dbReference type="ARBA" id="ARBA00022692"/>
    </source>
</evidence>
<dbReference type="InterPro" id="IPR004812">
    <property type="entry name" value="Efflux_drug-R_Bcr/CmlA"/>
</dbReference>
<evidence type="ECO:0000256" key="2">
    <source>
        <dbReference type="ARBA" id="ARBA00006236"/>
    </source>
</evidence>
<dbReference type="PANTHER" id="PTHR23502">
    <property type="entry name" value="MAJOR FACILITATOR SUPERFAMILY"/>
    <property type="match status" value="1"/>
</dbReference>
<dbReference type="InterPro" id="IPR020846">
    <property type="entry name" value="MFS_dom"/>
</dbReference>
<dbReference type="Pfam" id="PF07690">
    <property type="entry name" value="MFS_1"/>
    <property type="match status" value="1"/>
</dbReference>
<evidence type="ECO:0000256" key="7">
    <source>
        <dbReference type="ARBA" id="ARBA00023136"/>
    </source>
</evidence>
<dbReference type="Gene3D" id="1.20.1720.10">
    <property type="entry name" value="Multidrug resistance protein D"/>
    <property type="match status" value="1"/>
</dbReference>
<accession>A0A081B809</accession>
<feature type="transmembrane region" description="Helical" evidence="8">
    <location>
        <begin position="45"/>
        <end position="65"/>
    </location>
</feature>
<dbReference type="InterPro" id="IPR036259">
    <property type="entry name" value="MFS_trans_sf"/>
</dbReference>
<keyword evidence="4" id="KW-1003">Cell membrane</keyword>
<feature type="transmembrane region" description="Helical" evidence="8">
    <location>
        <begin position="162"/>
        <end position="183"/>
    </location>
</feature>
<dbReference type="PANTHER" id="PTHR23502:SF132">
    <property type="entry name" value="POLYAMINE TRANSPORTER 2-RELATED"/>
    <property type="match status" value="1"/>
</dbReference>
<gene>
    <name evidence="10" type="ORF">M2A_0676</name>
</gene>
<feature type="domain" description="Major facilitator superfamily (MFS) profile" evidence="9">
    <location>
        <begin position="7"/>
        <end position="393"/>
    </location>
</feature>
<dbReference type="SUPFAM" id="SSF103473">
    <property type="entry name" value="MFS general substrate transporter"/>
    <property type="match status" value="1"/>
</dbReference>
<dbReference type="CDD" id="cd17320">
    <property type="entry name" value="MFS_MdfA_MDR_like"/>
    <property type="match status" value="1"/>
</dbReference>
<evidence type="ECO:0000256" key="1">
    <source>
        <dbReference type="ARBA" id="ARBA00004651"/>
    </source>
</evidence>
<dbReference type="GO" id="GO:0042910">
    <property type="term" value="F:xenobiotic transmembrane transporter activity"/>
    <property type="evidence" value="ECO:0007669"/>
    <property type="project" value="InterPro"/>
</dbReference>
<feature type="transmembrane region" description="Helical" evidence="8">
    <location>
        <begin position="363"/>
        <end position="383"/>
    </location>
</feature>
<dbReference type="PROSITE" id="PS00216">
    <property type="entry name" value="SUGAR_TRANSPORT_1"/>
    <property type="match status" value="1"/>
</dbReference>
<dbReference type="InterPro" id="IPR011701">
    <property type="entry name" value="MFS"/>
</dbReference>
<keyword evidence="5 8" id="KW-0812">Transmembrane</keyword>
<dbReference type="Proteomes" id="UP000028702">
    <property type="component" value="Unassembled WGS sequence"/>
</dbReference>